<keyword evidence="3" id="KW-1185">Reference proteome</keyword>
<name>A0A9N7NKM0_STRHE</name>
<organism evidence="2 3">
    <name type="scientific">Striga hermonthica</name>
    <name type="common">Purple witchweed</name>
    <name type="synonym">Buchnera hermonthica</name>
    <dbReference type="NCBI Taxonomy" id="68872"/>
    <lineage>
        <taxon>Eukaryota</taxon>
        <taxon>Viridiplantae</taxon>
        <taxon>Streptophyta</taxon>
        <taxon>Embryophyta</taxon>
        <taxon>Tracheophyta</taxon>
        <taxon>Spermatophyta</taxon>
        <taxon>Magnoliopsida</taxon>
        <taxon>eudicotyledons</taxon>
        <taxon>Gunneridae</taxon>
        <taxon>Pentapetalae</taxon>
        <taxon>asterids</taxon>
        <taxon>lamiids</taxon>
        <taxon>Lamiales</taxon>
        <taxon>Orobanchaceae</taxon>
        <taxon>Buchnereae</taxon>
        <taxon>Striga</taxon>
    </lineage>
</organism>
<sequence>MASTVLRRRYSNFLSCVSTRIIYPSSNLGAAYHYQQRRMCIVRSTPRPRMPPLLVLPPVLNGGNLIYRLYNPVGERIESVSGPIGYRSELLDSELVGSSHGWLALFNPLNNCIVLSNPYTHRYIKLPPVHTLPDPEINLTDGRGHVSKVVLSCCPDEDEEGCRAVMSYGPGDRLAFCRPRRCTQWSPMGHLFFVGYKEEKFDYAVDYARTYEDFTYCRKRKVFSCTTQFEVDLEDWRLALPTQFEVWDLSDPCSPKSKLIYWHLLDIEGQKCPWLEENMDLVKSCRQIPYLVYDDHGDRLFLVVRFVIQRACINRPFADVDSIPYDPVSDRLMVHLYPHKTIGFSVVKLDFQTGPVTRINGLSRIVGGCGNSLDGLAMFIGMNHSFAVSAAESGLKPNCIYFTDSNKHQIPLDSIYGGHDIGIFNYENKTLSPCYYPCDVRSYRRIVPTPMWLTPSAH</sequence>
<dbReference type="EMBL" id="CACSLK010027837">
    <property type="protein sequence ID" value="CAA0832658.1"/>
    <property type="molecule type" value="Genomic_DNA"/>
</dbReference>
<protein>
    <recommendedName>
        <fullName evidence="1">KIB1-4 beta-propeller domain-containing protein</fullName>
    </recommendedName>
</protein>
<dbReference type="InterPro" id="IPR005174">
    <property type="entry name" value="KIB1-4_b-propeller"/>
</dbReference>
<dbReference type="PANTHER" id="PTHR44259:SF37">
    <property type="entry name" value="DUF1618 DOMAIN-CONTAINING PROTEIN"/>
    <property type="match status" value="1"/>
</dbReference>
<reference evidence="2" key="1">
    <citation type="submission" date="2019-12" db="EMBL/GenBank/DDBJ databases">
        <authorList>
            <person name="Scholes J."/>
        </authorList>
    </citation>
    <scope>NUCLEOTIDE SEQUENCE</scope>
</reference>
<dbReference type="OrthoDB" id="1523976at2759"/>
<dbReference type="AlphaFoldDB" id="A0A9N7NKM0"/>
<proteinExistence type="predicted"/>
<accession>A0A9N7NKM0</accession>
<feature type="domain" description="KIB1-4 beta-propeller" evidence="1">
    <location>
        <begin position="89"/>
        <end position="425"/>
    </location>
</feature>
<evidence type="ECO:0000313" key="2">
    <source>
        <dbReference type="EMBL" id="CAA0832658.1"/>
    </source>
</evidence>
<gene>
    <name evidence="2" type="ORF">SHERM_27932</name>
</gene>
<dbReference type="InterPro" id="IPR050942">
    <property type="entry name" value="F-box_BR-signaling"/>
</dbReference>
<dbReference type="PANTHER" id="PTHR44259">
    <property type="entry name" value="OS07G0183000 PROTEIN-RELATED"/>
    <property type="match status" value="1"/>
</dbReference>
<dbReference type="Pfam" id="PF03478">
    <property type="entry name" value="Beta-prop_KIB1-4"/>
    <property type="match status" value="1"/>
</dbReference>
<comment type="caution">
    <text evidence="2">The sequence shown here is derived from an EMBL/GenBank/DDBJ whole genome shotgun (WGS) entry which is preliminary data.</text>
</comment>
<evidence type="ECO:0000313" key="3">
    <source>
        <dbReference type="Proteomes" id="UP001153555"/>
    </source>
</evidence>
<evidence type="ECO:0000259" key="1">
    <source>
        <dbReference type="Pfam" id="PF03478"/>
    </source>
</evidence>
<dbReference type="Proteomes" id="UP001153555">
    <property type="component" value="Unassembled WGS sequence"/>
</dbReference>